<dbReference type="EMBL" id="BGKA01000129">
    <property type="protein sequence ID" value="GBH17923.1"/>
    <property type="molecule type" value="Genomic_DNA"/>
</dbReference>
<name>A0AAN4Q5T9_PSESF</name>
<proteinExistence type="predicted"/>
<evidence type="ECO:0000313" key="1">
    <source>
        <dbReference type="EMBL" id="GBH17923.1"/>
    </source>
</evidence>
<protein>
    <submittedName>
        <fullName evidence="1">Uncharacterized protein</fullName>
    </submittedName>
</protein>
<accession>A0AAN4Q5T9</accession>
<sequence>MWIGNVPGCRPFEWQKNVVKPRWSTFVLL</sequence>
<gene>
    <name evidence="1" type="ORF">KPSA3_03900</name>
</gene>
<reference evidence="1 2" key="1">
    <citation type="submission" date="2018-04" db="EMBL/GenBank/DDBJ databases">
        <title>Draft genome sequence of Pseudomonas syringae pv. actinidiae biovar 3 strains isolated from kiwifruit in Kagawa prefecture.</title>
        <authorList>
            <person name="Tabuchi M."/>
            <person name="Saito M."/>
            <person name="Fujiwara S."/>
            <person name="Sasa N."/>
            <person name="Akimitsu K."/>
            <person name="Gomi K."/>
            <person name="Konishi-Sugita S."/>
            <person name="Hamano K."/>
            <person name="Kataoka I."/>
        </authorList>
    </citation>
    <scope>NUCLEOTIDE SEQUENCE [LARGE SCALE GENOMIC DNA]</scope>
    <source>
        <strain evidence="1 2">MAFF212211</strain>
    </source>
</reference>
<dbReference type="AlphaFoldDB" id="A0AAN4Q5T9"/>
<evidence type="ECO:0000313" key="2">
    <source>
        <dbReference type="Proteomes" id="UP000248291"/>
    </source>
</evidence>
<dbReference type="Proteomes" id="UP000248291">
    <property type="component" value="Unassembled WGS sequence"/>
</dbReference>
<organism evidence="1 2">
    <name type="scientific">Pseudomonas syringae pv. actinidiae</name>
    <dbReference type="NCBI Taxonomy" id="103796"/>
    <lineage>
        <taxon>Bacteria</taxon>
        <taxon>Pseudomonadati</taxon>
        <taxon>Pseudomonadota</taxon>
        <taxon>Gammaproteobacteria</taxon>
        <taxon>Pseudomonadales</taxon>
        <taxon>Pseudomonadaceae</taxon>
        <taxon>Pseudomonas</taxon>
        <taxon>Pseudomonas syringae</taxon>
    </lineage>
</organism>
<comment type="caution">
    <text evidence="1">The sequence shown here is derived from an EMBL/GenBank/DDBJ whole genome shotgun (WGS) entry which is preliminary data.</text>
</comment>